<dbReference type="GO" id="GO:0005737">
    <property type="term" value="C:cytoplasm"/>
    <property type="evidence" value="ECO:0007669"/>
    <property type="project" value="UniProtKB-SubCell"/>
</dbReference>
<organism evidence="7">
    <name type="scientific">Lotharella oceanica</name>
    <dbReference type="NCBI Taxonomy" id="641309"/>
    <lineage>
        <taxon>Eukaryota</taxon>
        <taxon>Sar</taxon>
        <taxon>Rhizaria</taxon>
        <taxon>Cercozoa</taxon>
        <taxon>Chlorarachniophyceae</taxon>
        <taxon>Lotharella</taxon>
    </lineage>
</organism>
<sequence length="340" mass="36993">MAKAGRKFLVAGLVGGGIIYALRYFFATSSSLSHPEAAGDDKLGGDTREDAKASATCGVAGSVDSGGETKKSKPDLEEIKKSWKAEQIRLKKQLVMKDLKDWSLEGEGFVRTGGEGEGKAPKAPKAPLRLLGGVDISFVKDTDDALASLVVLNRKLEVVYEDYHRVKMTNPYIPGFLAFREVDSLLPLFEKLKKSKPELTPDITLVDGNGVLHYEGFGLASHLGVLLGAPTIGIGKKLLCVDGLFRDGIEAGFKTMIQTTNNNAMELKGKSGRVWGLAVRSTKKTEKPIYVSVGHGVSLETAKNIVLMCSRHRIPEPVRQADLRSRDIIRKEKERKSAKD</sequence>
<evidence type="ECO:0008006" key="8">
    <source>
        <dbReference type="Google" id="ProtNLM"/>
    </source>
</evidence>
<dbReference type="Gene3D" id="3.30.2170.10">
    <property type="entry name" value="archaeoglobus fulgidus dsm 4304 superfamily"/>
    <property type="match status" value="1"/>
</dbReference>
<keyword evidence="5" id="KW-0378">Hydrolase</keyword>
<evidence type="ECO:0000256" key="3">
    <source>
        <dbReference type="ARBA" id="ARBA00022722"/>
    </source>
</evidence>
<dbReference type="GO" id="GO:0005730">
    <property type="term" value="C:nucleolus"/>
    <property type="evidence" value="ECO:0007669"/>
    <property type="project" value="TreeGrafter"/>
</dbReference>
<keyword evidence="3" id="KW-0540">Nuclease</keyword>
<evidence type="ECO:0000256" key="5">
    <source>
        <dbReference type="ARBA" id="ARBA00022801"/>
    </source>
</evidence>
<dbReference type="GO" id="GO:0003727">
    <property type="term" value="F:single-stranded RNA binding"/>
    <property type="evidence" value="ECO:0007669"/>
    <property type="project" value="TreeGrafter"/>
</dbReference>
<dbReference type="InterPro" id="IPR007581">
    <property type="entry name" value="Endonuclease-V"/>
</dbReference>
<proteinExistence type="inferred from homology"/>
<feature type="region of interest" description="Disordered" evidence="6">
    <location>
        <begin position="32"/>
        <end position="76"/>
    </location>
</feature>
<feature type="compositionally biased region" description="Basic and acidic residues" evidence="6">
    <location>
        <begin position="37"/>
        <end position="52"/>
    </location>
</feature>
<keyword evidence="2" id="KW-0963">Cytoplasm</keyword>
<dbReference type="Pfam" id="PF04493">
    <property type="entry name" value="Endonuclease_5"/>
    <property type="match status" value="1"/>
</dbReference>
<dbReference type="HAMAP" id="MF_00801">
    <property type="entry name" value="Endonuclease_5"/>
    <property type="match status" value="1"/>
</dbReference>
<evidence type="ECO:0000256" key="4">
    <source>
        <dbReference type="ARBA" id="ARBA00022759"/>
    </source>
</evidence>
<dbReference type="CDD" id="cd06559">
    <property type="entry name" value="Endonuclease_V"/>
    <property type="match status" value="1"/>
</dbReference>
<keyword evidence="4" id="KW-0255">Endonuclease</keyword>
<name>A0A7S2TJW5_9EUKA</name>
<evidence type="ECO:0000256" key="6">
    <source>
        <dbReference type="SAM" id="MobiDB-lite"/>
    </source>
</evidence>
<evidence type="ECO:0000313" key="7">
    <source>
        <dbReference type="EMBL" id="CAD9752248.1"/>
    </source>
</evidence>
<dbReference type="GO" id="GO:0006281">
    <property type="term" value="P:DNA repair"/>
    <property type="evidence" value="ECO:0007669"/>
    <property type="project" value="InterPro"/>
</dbReference>
<evidence type="ECO:0000256" key="2">
    <source>
        <dbReference type="ARBA" id="ARBA00022490"/>
    </source>
</evidence>
<feature type="compositionally biased region" description="Basic and acidic residues" evidence="6">
    <location>
        <begin position="67"/>
        <end position="76"/>
    </location>
</feature>
<reference evidence="7" key="1">
    <citation type="submission" date="2021-01" db="EMBL/GenBank/DDBJ databases">
        <authorList>
            <person name="Corre E."/>
            <person name="Pelletier E."/>
            <person name="Niang G."/>
            <person name="Scheremetjew M."/>
            <person name="Finn R."/>
            <person name="Kale V."/>
            <person name="Holt S."/>
            <person name="Cochrane G."/>
            <person name="Meng A."/>
            <person name="Brown T."/>
            <person name="Cohen L."/>
        </authorList>
    </citation>
    <scope>NUCLEOTIDE SEQUENCE</scope>
    <source>
        <strain evidence="7">CCMP622</strain>
    </source>
</reference>
<accession>A0A7S2TJW5</accession>
<evidence type="ECO:0000256" key="1">
    <source>
        <dbReference type="ARBA" id="ARBA00004496"/>
    </source>
</evidence>
<dbReference type="EMBL" id="HBHP01006620">
    <property type="protein sequence ID" value="CAD9752248.1"/>
    <property type="molecule type" value="Transcribed_RNA"/>
</dbReference>
<dbReference type="AlphaFoldDB" id="A0A7S2TJW5"/>
<protein>
    <recommendedName>
        <fullName evidence="8">Endonuclease V</fullName>
    </recommendedName>
</protein>
<dbReference type="GO" id="GO:0016891">
    <property type="term" value="F:RNA endonuclease activity producing 5'-phosphomonoesters, hydrolytic mechanism"/>
    <property type="evidence" value="ECO:0007669"/>
    <property type="project" value="TreeGrafter"/>
</dbReference>
<comment type="subcellular location">
    <subcellularLocation>
        <location evidence="1">Cytoplasm</location>
    </subcellularLocation>
</comment>
<dbReference type="PANTHER" id="PTHR28511">
    <property type="entry name" value="ENDONUCLEASE V"/>
    <property type="match status" value="1"/>
</dbReference>
<gene>
    <name evidence="7" type="ORF">LSP00402_LOCUS4105</name>
</gene>
<dbReference type="PANTHER" id="PTHR28511:SF1">
    <property type="entry name" value="ENDONUCLEASE V"/>
    <property type="match status" value="1"/>
</dbReference>